<protein>
    <submittedName>
        <fullName evidence="5">Alpha-amylase</fullName>
    </submittedName>
</protein>
<dbReference type="PANTHER" id="PTHR10357:SF214">
    <property type="entry name" value="GLUCOSYLGLYCERATE PHOSPHORYLASE"/>
    <property type="match status" value="1"/>
</dbReference>
<dbReference type="InterPro" id="IPR013780">
    <property type="entry name" value="Glyco_hydro_b"/>
</dbReference>
<dbReference type="Gene3D" id="2.60.40.1180">
    <property type="entry name" value="Golgi alpha-mannosidase II"/>
    <property type="match status" value="1"/>
</dbReference>
<dbReference type="InterPro" id="IPR033746">
    <property type="entry name" value="GGa_phosphorylase"/>
</dbReference>
<gene>
    <name evidence="5" type="ORF">FE810_02330</name>
</gene>
<dbReference type="InterPro" id="IPR045857">
    <property type="entry name" value="O16G_dom_2"/>
</dbReference>
<dbReference type="CDD" id="cd11356">
    <property type="entry name" value="AmyAc_Sucrose_phosphorylase-like_1"/>
    <property type="match status" value="1"/>
</dbReference>
<dbReference type="AlphaFoldDB" id="A0A5R9IPE2"/>
<dbReference type="RefSeq" id="WP_138318423.1">
    <property type="nucleotide sequence ID" value="NZ_VCBC01000003.1"/>
</dbReference>
<dbReference type="GO" id="GO:0016757">
    <property type="term" value="F:glycosyltransferase activity"/>
    <property type="evidence" value="ECO:0007669"/>
    <property type="project" value="UniProtKB-KW"/>
</dbReference>
<feature type="binding site" evidence="3">
    <location>
        <begin position="235"/>
        <end position="237"/>
    </location>
    <ligand>
        <name>substrate</name>
    </ligand>
</feature>
<comment type="caution">
    <text evidence="5">The sequence shown here is derived from an EMBL/GenBank/DDBJ whole genome shotgun (WGS) entry which is preliminary data.</text>
</comment>
<sequence length="577" mass="65900">MSSELLQRVEAHLSVIYPKEDSNFLAQQLIRTMGIPDDTHSPAPFTNLWDESDIYLITYGDTLLDESKGPDYKPLKNLNHFVKNYLNDVVSAVHILPFYPYSSDDGFAVIDYYQVNEGLGDWRDIREISQDVKVMADVVINHCSARSGWFENFKQGKHPGKDFFFEASPAEDTSMVVRPRTHDLLKEVVTSDGNKYIWCTFSHDQVDFDFRNPVVLNEFISILSFYLEQGITIFRFDAVAFLWKEAGTTCINLPQTHEVVRLMRLLVEHKNPQAVIITETNIPNRQNLMYFGNANEAHAIYNFSLPPLLINTLVNGDCTHLKTWLMSLPPAQNGTAYFNFIASHDGIGLRPVEGMLSEEETDLLINTMVSFGGRVSWRALKGGRNQPYEINISLFDAMSGTVDGLDGLQKQRFICAHTIMLGIEGIPAIYIHSFVGTQNDIERVNLSNQNRCINRHKWDYPNLQSHLGNSFSHHAQVFDEMTALIKLRKQQKAFHPNATQFTLHLGVQLFGFWRQSLDRQQSIFCISNVTCEPQELSLADLNLIDLDEWRDLITAQDFTNVRDCISLAPYQTVWISN</sequence>
<dbReference type="InterPro" id="IPR017853">
    <property type="entry name" value="GH"/>
</dbReference>
<dbReference type="SMART" id="SM00642">
    <property type="entry name" value="Aamy"/>
    <property type="match status" value="1"/>
</dbReference>
<evidence type="ECO:0000313" key="6">
    <source>
        <dbReference type="Proteomes" id="UP000307790"/>
    </source>
</evidence>
<evidence type="ECO:0000256" key="3">
    <source>
        <dbReference type="PIRSR" id="PIRSR003059-2"/>
    </source>
</evidence>
<keyword evidence="6" id="KW-1185">Reference proteome</keyword>
<dbReference type="InterPro" id="IPR016377">
    <property type="entry name" value="Sucrose_GGa_phosphorylase-rel"/>
</dbReference>
<feature type="binding site" evidence="3">
    <location>
        <position position="104"/>
    </location>
    <ligand>
        <name>substrate</name>
    </ligand>
</feature>
<feature type="binding site" evidence="3">
    <location>
        <position position="451"/>
    </location>
    <ligand>
        <name>substrate</name>
    </ligand>
</feature>
<feature type="binding site" evidence="3">
    <location>
        <begin position="344"/>
        <end position="345"/>
    </location>
    <ligand>
        <name>substrate</name>
    </ligand>
</feature>
<proteinExistence type="predicted"/>
<dbReference type="Proteomes" id="UP000307790">
    <property type="component" value="Unassembled WGS sequence"/>
</dbReference>
<dbReference type="EMBL" id="VCBC01000003">
    <property type="protein sequence ID" value="TLU67142.1"/>
    <property type="molecule type" value="Genomic_DNA"/>
</dbReference>
<feature type="domain" description="Glycosyl hydrolase family 13 catalytic" evidence="4">
    <location>
        <begin position="53"/>
        <end position="409"/>
    </location>
</feature>
<evidence type="ECO:0000313" key="5">
    <source>
        <dbReference type="EMBL" id="TLU67142.1"/>
    </source>
</evidence>
<evidence type="ECO:0000256" key="2">
    <source>
        <dbReference type="ARBA" id="ARBA00022679"/>
    </source>
</evidence>
<dbReference type="SUPFAM" id="SSF51445">
    <property type="entry name" value="(Trans)glycosidases"/>
    <property type="match status" value="1"/>
</dbReference>
<keyword evidence="1" id="KW-0328">Glycosyltransferase</keyword>
<dbReference type="Gene3D" id="3.90.400.10">
    <property type="entry name" value="Oligo-1,6-glucosidase, Domain 2"/>
    <property type="match status" value="1"/>
</dbReference>
<accession>A0A5R9IPE2</accession>
<dbReference type="GO" id="GO:0005975">
    <property type="term" value="P:carbohydrate metabolic process"/>
    <property type="evidence" value="ECO:0007669"/>
    <property type="project" value="InterPro"/>
</dbReference>
<dbReference type="Gene3D" id="3.20.20.80">
    <property type="entry name" value="Glycosidases"/>
    <property type="match status" value="1"/>
</dbReference>
<evidence type="ECO:0000256" key="1">
    <source>
        <dbReference type="ARBA" id="ARBA00022676"/>
    </source>
</evidence>
<dbReference type="PIRSF" id="PIRSF003059">
    <property type="entry name" value="Sucrose_phosphorylase"/>
    <property type="match status" value="1"/>
</dbReference>
<reference evidence="5 6" key="1">
    <citation type="submission" date="2019-05" db="EMBL/GenBank/DDBJ databases">
        <title>Genome sequences of Thalassotalea litorea 1K03283.</title>
        <authorList>
            <person name="Zhang D."/>
        </authorList>
    </citation>
    <scope>NUCLEOTIDE SEQUENCE [LARGE SCALE GENOMIC DNA]</scope>
    <source>
        <strain evidence="5 6">MCCC 1K03283</strain>
    </source>
</reference>
<keyword evidence="2" id="KW-0808">Transferase</keyword>
<organism evidence="5 6">
    <name type="scientific">Thalassotalea litorea</name>
    <dbReference type="NCBI Taxonomy" id="2020715"/>
    <lineage>
        <taxon>Bacteria</taxon>
        <taxon>Pseudomonadati</taxon>
        <taxon>Pseudomonadota</taxon>
        <taxon>Gammaproteobacteria</taxon>
        <taxon>Alteromonadales</taxon>
        <taxon>Colwelliaceae</taxon>
        <taxon>Thalassotalea</taxon>
    </lineage>
</organism>
<feature type="binding site" evidence="3">
    <location>
        <position position="142"/>
    </location>
    <ligand>
        <name>substrate</name>
    </ligand>
</feature>
<dbReference type="OrthoDB" id="9805159at2"/>
<dbReference type="Pfam" id="PF00128">
    <property type="entry name" value="Alpha-amylase"/>
    <property type="match status" value="1"/>
</dbReference>
<dbReference type="PANTHER" id="PTHR10357">
    <property type="entry name" value="ALPHA-AMYLASE FAMILY MEMBER"/>
    <property type="match status" value="1"/>
</dbReference>
<name>A0A5R9IPE2_9GAMM</name>
<evidence type="ECO:0000259" key="4">
    <source>
        <dbReference type="SMART" id="SM00642"/>
    </source>
</evidence>
<dbReference type="InterPro" id="IPR006047">
    <property type="entry name" value="GH13_cat_dom"/>
</dbReference>